<accession>A0A077ZQ54</accession>
<feature type="zinc finger region" description="C3H1-type" evidence="6">
    <location>
        <begin position="238"/>
        <end position="266"/>
    </location>
</feature>
<dbReference type="GO" id="GO:0010468">
    <property type="term" value="P:regulation of gene expression"/>
    <property type="evidence" value="ECO:0007669"/>
    <property type="project" value="UniProtKB-ARBA"/>
</dbReference>
<proteinExistence type="predicted"/>
<keyword evidence="1 6" id="KW-0479">Metal-binding</keyword>
<evidence type="ECO:0000259" key="9">
    <source>
        <dbReference type="PROSITE" id="PS50103"/>
    </source>
</evidence>
<dbReference type="InterPro" id="IPR036855">
    <property type="entry name" value="Znf_CCCH_sf"/>
</dbReference>
<evidence type="ECO:0000256" key="7">
    <source>
        <dbReference type="SAM" id="Coils"/>
    </source>
</evidence>
<evidence type="ECO:0000256" key="3">
    <source>
        <dbReference type="ARBA" id="ARBA00022771"/>
    </source>
</evidence>
<keyword evidence="5" id="KW-0040">ANK repeat</keyword>
<evidence type="ECO:0000256" key="4">
    <source>
        <dbReference type="ARBA" id="ARBA00022833"/>
    </source>
</evidence>
<dbReference type="OrthoDB" id="194358at2759"/>
<dbReference type="GO" id="GO:0008270">
    <property type="term" value="F:zinc ion binding"/>
    <property type="evidence" value="ECO:0007669"/>
    <property type="project" value="UniProtKB-KW"/>
</dbReference>
<evidence type="ECO:0000256" key="6">
    <source>
        <dbReference type="PROSITE-ProRule" id="PRU00723"/>
    </source>
</evidence>
<dbReference type="SUPFAM" id="SSF90229">
    <property type="entry name" value="CCCH zinc finger"/>
    <property type="match status" value="1"/>
</dbReference>
<dbReference type="InterPro" id="IPR036770">
    <property type="entry name" value="Ankyrin_rpt-contain_sf"/>
</dbReference>
<evidence type="ECO:0000313" key="11">
    <source>
        <dbReference type="Proteomes" id="UP000039865"/>
    </source>
</evidence>
<dbReference type="Pfam" id="PF12796">
    <property type="entry name" value="Ank_2"/>
    <property type="match status" value="3"/>
</dbReference>
<organism evidence="10 11">
    <name type="scientific">Stylonychia lemnae</name>
    <name type="common">Ciliate</name>
    <dbReference type="NCBI Taxonomy" id="5949"/>
    <lineage>
        <taxon>Eukaryota</taxon>
        <taxon>Sar</taxon>
        <taxon>Alveolata</taxon>
        <taxon>Ciliophora</taxon>
        <taxon>Intramacronucleata</taxon>
        <taxon>Spirotrichea</taxon>
        <taxon>Stichotrichia</taxon>
        <taxon>Sporadotrichida</taxon>
        <taxon>Oxytrichidae</taxon>
        <taxon>Stylonychinae</taxon>
        <taxon>Stylonychia</taxon>
    </lineage>
</organism>
<feature type="domain" description="C3H1-type" evidence="9">
    <location>
        <begin position="238"/>
        <end position="266"/>
    </location>
</feature>
<dbReference type="AlphaFoldDB" id="A0A077ZQ54"/>
<dbReference type="InterPro" id="IPR000571">
    <property type="entry name" value="Znf_CCCH"/>
</dbReference>
<name>A0A077ZQ54_STYLE</name>
<evidence type="ECO:0000256" key="2">
    <source>
        <dbReference type="ARBA" id="ARBA00022737"/>
    </source>
</evidence>
<keyword evidence="7" id="KW-0175">Coiled coil</keyword>
<dbReference type="SMART" id="SM00248">
    <property type="entry name" value="ANK"/>
    <property type="match status" value="10"/>
</dbReference>
<dbReference type="EMBL" id="CCKQ01000973">
    <property type="protein sequence ID" value="CDW72062.1"/>
    <property type="molecule type" value="Genomic_DNA"/>
</dbReference>
<evidence type="ECO:0000256" key="5">
    <source>
        <dbReference type="ARBA" id="ARBA00023043"/>
    </source>
</evidence>
<keyword evidence="3 6" id="KW-0863">Zinc-finger</keyword>
<keyword evidence="11" id="KW-1185">Reference proteome</keyword>
<dbReference type="PANTHER" id="PTHR24198">
    <property type="entry name" value="ANKYRIN REPEAT AND PROTEIN KINASE DOMAIN-CONTAINING PROTEIN"/>
    <property type="match status" value="1"/>
</dbReference>
<evidence type="ECO:0000256" key="1">
    <source>
        <dbReference type="ARBA" id="ARBA00022723"/>
    </source>
</evidence>
<evidence type="ECO:0000256" key="8">
    <source>
        <dbReference type="SAM" id="MobiDB-lite"/>
    </source>
</evidence>
<feature type="compositionally biased region" description="Polar residues" evidence="8">
    <location>
        <begin position="176"/>
        <end position="191"/>
    </location>
</feature>
<sequence>MTEHNMLNQSTTVGNTTVQHIPNNLDFSAIMNNNNLTQIYGLDSRGGGGARKPINSSYYVPPTLKRTNSNDKKRDFHKKLQSKLDTLIKKKDYQLLMQMTKSKIAQNMGNLGSMLGKGLGARRKSTDNSMNQTQNILLSPNADSPKNHQQTNPNLGKAGIFQLLNQSQGIVDDAQQPQNERNKSLNHSLTLQPPPSDPIELISSSEDEDEEAKEMQTLIAEGEGKLKRKNRVISYETGTKSILCKRFVKLGQCAQGDKCEYAHYKKDLQFNSPQEWVELVKNISHQNKMSLETKSQMSSLKEINAKYIIDNTGQNMTKTLLDAARMDDYRGVEFLIQNGANPSAQDFKGNDALFYAVINNCVKTIKSLIQYGGDKLPVDRVYGKKKRNLLTNAAIYSQDIRVLELLLDHQSHRIKFNVNQTDRFQRNAVFYSLFRNKLRAVQLFIQQGQSQLDIVDLSGMYMIDYALQFNFEEILLELVKGGARLGIKNSKGVAIMMYAAQVGNLELIKALMAKNIPLTSLSEDSGLNCLMVALQAGKNELIFRILDYVINIKAFNQQCRDLGETLLMKAIQRNQIDIVTVLLQRQGISIGTLKDHQGRTELIHAVERNSVEIVALLIEAAQRTKQDLDMNNYDKRGRTAIIHAALNQNLEILKLLLFQYKFPPAISSPGTNHQEQVHVVKWKDDLGKDVCDYAQTEDIKITLSQYIEQSNQLYPGYFNMIASIQKKMLMQKQKETFLNKVEAAASLTAKKSGAPEGDETKQRKFLDLEALKKVQMLENQKQKTMKNKLKRIEEEINAQSEQMKNQSEQAENEKIMILQQISKKRLKSLRSIALKFPKLSNLEHNPKFKQAITHLYNESDLTKFKNTSKRRTVNEILDHHSPNKVLQRYQSKKTINEFEERHLSKIGEEVLQLPMLKLEKITSPELAEPNQSSSFSNQKTLNSKNHINIKQTLTRIFSEDQISKFKSLTRSLDKNINLDIPIYKKSAIDTASSRNSEAYTASIFNLKDKVQSKDFLPNIRNSIQKGSSKVAVSQSDLKEVKNRDEAKKSKMQRMIKLAKLDDSDLEEEFQEEEEELKFLAKGVKGDFVRQKINANFQ</sequence>
<dbReference type="SMART" id="SM00356">
    <property type="entry name" value="ZnF_C3H1"/>
    <property type="match status" value="1"/>
</dbReference>
<keyword evidence="2" id="KW-0677">Repeat</keyword>
<dbReference type="Proteomes" id="UP000039865">
    <property type="component" value="Unassembled WGS sequence"/>
</dbReference>
<dbReference type="PROSITE" id="PS50103">
    <property type="entry name" value="ZF_C3H1"/>
    <property type="match status" value="1"/>
</dbReference>
<feature type="region of interest" description="Disordered" evidence="8">
    <location>
        <begin position="176"/>
        <end position="197"/>
    </location>
</feature>
<dbReference type="Gene3D" id="1.25.40.20">
    <property type="entry name" value="Ankyrin repeat-containing domain"/>
    <property type="match status" value="2"/>
</dbReference>
<evidence type="ECO:0000313" key="10">
    <source>
        <dbReference type="EMBL" id="CDW72062.1"/>
    </source>
</evidence>
<dbReference type="InterPro" id="IPR002110">
    <property type="entry name" value="Ankyrin_rpt"/>
</dbReference>
<keyword evidence="4 6" id="KW-0862">Zinc</keyword>
<protein>
    <submittedName>
        <fullName evidence="10">Ankyrin repeat</fullName>
    </submittedName>
</protein>
<reference evidence="10 11" key="1">
    <citation type="submission" date="2014-06" db="EMBL/GenBank/DDBJ databases">
        <authorList>
            <person name="Swart Estienne"/>
        </authorList>
    </citation>
    <scope>NUCLEOTIDE SEQUENCE [LARGE SCALE GENOMIC DNA]</scope>
    <source>
        <strain evidence="10 11">130c</strain>
    </source>
</reference>
<dbReference type="SUPFAM" id="SSF48403">
    <property type="entry name" value="Ankyrin repeat"/>
    <property type="match status" value="2"/>
</dbReference>
<gene>
    <name evidence="10" type="primary">Contig13970.g14906</name>
    <name evidence="10" type="ORF">STYLEM_1016</name>
</gene>
<dbReference type="InParanoid" id="A0A077ZQ54"/>
<dbReference type="Gene3D" id="4.10.1000.10">
    <property type="entry name" value="Zinc finger, CCCH-type"/>
    <property type="match status" value="1"/>
</dbReference>
<feature type="coiled-coil region" evidence="7">
    <location>
        <begin position="782"/>
        <end position="820"/>
    </location>
</feature>
<dbReference type="PANTHER" id="PTHR24198:SF165">
    <property type="entry name" value="ANKYRIN REPEAT-CONTAINING PROTEIN-RELATED"/>
    <property type="match status" value="1"/>
</dbReference>